<feature type="transmembrane region" description="Helical" evidence="2">
    <location>
        <begin position="26"/>
        <end position="48"/>
    </location>
</feature>
<gene>
    <name evidence="3" type="ORF">EVJ58_g1345</name>
</gene>
<evidence type="ECO:0000313" key="4">
    <source>
        <dbReference type="Proteomes" id="UP000298390"/>
    </source>
</evidence>
<dbReference type="EMBL" id="SEKV01000043">
    <property type="protein sequence ID" value="TFY67853.1"/>
    <property type="molecule type" value="Genomic_DNA"/>
</dbReference>
<feature type="transmembrane region" description="Helical" evidence="2">
    <location>
        <begin position="60"/>
        <end position="79"/>
    </location>
</feature>
<dbReference type="STRING" id="34475.A0A4Y9Z1U6"/>
<keyword evidence="2" id="KW-0472">Membrane</keyword>
<feature type="transmembrane region" description="Helical" evidence="2">
    <location>
        <begin position="99"/>
        <end position="119"/>
    </location>
</feature>
<feature type="region of interest" description="Disordered" evidence="1">
    <location>
        <begin position="264"/>
        <end position="306"/>
    </location>
</feature>
<keyword evidence="2" id="KW-0812">Transmembrane</keyword>
<organism evidence="3 4">
    <name type="scientific">Rhodofomes roseus</name>
    <dbReference type="NCBI Taxonomy" id="34475"/>
    <lineage>
        <taxon>Eukaryota</taxon>
        <taxon>Fungi</taxon>
        <taxon>Dikarya</taxon>
        <taxon>Basidiomycota</taxon>
        <taxon>Agaricomycotina</taxon>
        <taxon>Agaricomycetes</taxon>
        <taxon>Polyporales</taxon>
        <taxon>Rhodofomes</taxon>
    </lineage>
</organism>
<protein>
    <submittedName>
        <fullName evidence="3">Uncharacterized protein</fullName>
    </submittedName>
</protein>
<accession>A0A4Y9Z1U6</accession>
<evidence type="ECO:0000256" key="1">
    <source>
        <dbReference type="SAM" id="MobiDB-lite"/>
    </source>
</evidence>
<comment type="caution">
    <text evidence="3">The sequence shown here is derived from an EMBL/GenBank/DDBJ whole genome shotgun (WGS) entry which is preliminary data.</text>
</comment>
<feature type="transmembrane region" description="Helical" evidence="2">
    <location>
        <begin position="181"/>
        <end position="206"/>
    </location>
</feature>
<dbReference type="AlphaFoldDB" id="A0A4Y9Z1U6"/>
<dbReference type="Gene3D" id="1.20.1070.10">
    <property type="entry name" value="Rhodopsin 7-helix transmembrane proteins"/>
    <property type="match status" value="1"/>
</dbReference>
<feature type="compositionally biased region" description="Low complexity" evidence="1">
    <location>
        <begin position="265"/>
        <end position="278"/>
    </location>
</feature>
<proteinExistence type="predicted"/>
<sequence length="370" mass="39837">MPALDEFVHYRRVTQGELGGSASADLAAWLFFQLIADHVFLPILVMTFALSRSVVRHSTVINLCCTWILSGIISSLLLYMSETTGPEPPRGLCTAQAALMSGAFPMTSVATLALAYRTWRSCTPGKSQLREKASWPIRVMLIVSPYLTLGVFCAIAAKLGVEYPGQVDRATRYFYCAVNVQALIIAVAVFSATVCIIAAGFFVHLAMQQLRTRETRPLRQHSAKVDTSFRIRVGVLTLYTLTAALANLGSLGDTGTAFPDILTASAKPTSSTPGGPSAPSSPPSCARAISHAPTVRPPARTPYPSFDLDLLTKRTDSDVSEQARLEALHTYYAERVRGEGVKVEIIDAPQDAFIPGSELRRASGGVEGEA</sequence>
<dbReference type="Proteomes" id="UP000298390">
    <property type="component" value="Unassembled WGS sequence"/>
</dbReference>
<keyword evidence="2" id="KW-1133">Transmembrane helix</keyword>
<name>A0A4Y9Z1U6_9APHY</name>
<feature type="transmembrane region" description="Helical" evidence="2">
    <location>
        <begin position="139"/>
        <end position="161"/>
    </location>
</feature>
<reference evidence="3 4" key="1">
    <citation type="submission" date="2019-01" db="EMBL/GenBank/DDBJ databases">
        <title>Genome sequencing of the rare red list fungi Fomitopsis rosea.</title>
        <authorList>
            <person name="Buettner E."/>
            <person name="Kellner H."/>
        </authorList>
    </citation>
    <scope>NUCLEOTIDE SEQUENCE [LARGE SCALE GENOMIC DNA]</scope>
    <source>
        <strain evidence="3 4">DSM 105464</strain>
    </source>
</reference>
<evidence type="ECO:0000256" key="2">
    <source>
        <dbReference type="SAM" id="Phobius"/>
    </source>
</evidence>
<evidence type="ECO:0000313" key="3">
    <source>
        <dbReference type="EMBL" id="TFY67853.1"/>
    </source>
</evidence>